<accession>A0A8D2KZV0</accession>
<feature type="region of interest" description="Disordered" evidence="1">
    <location>
        <begin position="68"/>
        <end position="88"/>
    </location>
</feature>
<name>A0A8D2KZV0_VARKO</name>
<evidence type="ECO:0000313" key="2">
    <source>
        <dbReference type="Ensembl" id="ENSVKKP00000014648.1"/>
    </source>
</evidence>
<feature type="region of interest" description="Disordered" evidence="1">
    <location>
        <begin position="1"/>
        <end position="20"/>
    </location>
</feature>
<dbReference type="Proteomes" id="UP000694545">
    <property type="component" value="Unplaced"/>
</dbReference>
<evidence type="ECO:0000313" key="3">
    <source>
        <dbReference type="Proteomes" id="UP000694545"/>
    </source>
</evidence>
<proteinExistence type="predicted"/>
<dbReference type="AlphaFoldDB" id="A0A8D2KZV0"/>
<organism evidence="2 3">
    <name type="scientific">Varanus komodoensis</name>
    <name type="common">Komodo dragon</name>
    <dbReference type="NCBI Taxonomy" id="61221"/>
    <lineage>
        <taxon>Eukaryota</taxon>
        <taxon>Metazoa</taxon>
        <taxon>Chordata</taxon>
        <taxon>Craniata</taxon>
        <taxon>Vertebrata</taxon>
        <taxon>Euteleostomi</taxon>
        <taxon>Lepidosauria</taxon>
        <taxon>Squamata</taxon>
        <taxon>Bifurcata</taxon>
        <taxon>Unidentata</taxon>
        <taxon>Episquamata</taxon>
        <taxon>Toxicofera</taxon>
        <taxon>Anguimorpha</taxon>
        <taxon>Paleoanguimorpha</taxon>
        <taxon>Varanoidea</taxon>
        <taxon>Varanidae</taxon>
        <taxon>Varanus</taxon>
    </lineage>
</organism>
<reference evidence="2" key="1">
    <citation type="submission" date="2025-08" db="UniProtKB">
        <authorList>
            <consortium name="Ensembl"/>
        </authorList>
    </citation>
    <scope>IDENTIFICATION</scope>
</reference>
<sequence length="88" mass="9672">RGRKWKGPGMSVGQGEEVRRGERKMDRLVACWSLSFSWSAFETGPRESRAPRAAFSLPARQLPWAGKLLTDSPEEDGASASAPARPFP</sequence>
<dbReference type="Ensembl" id="ENSVKKT00000015004.1">
    <property type="protein sequence ID" value="ENSVKKP00000014648.1"/>
    <property type="gene ID" value="ENSVKKG00000010074.1"/>
</dbReference>
<evidence type="ECO:0000256" key="1">
    <source>
        <dbReference type="SAM" id="MobiDB-lite"/>
    </source>
</evidence>
<reference evidence="2" key="2">
    <citation type="submission" date="2025-09" db="UniProtKB">
        <authorList>
            <consortium name="Ensembl"/>
        </authorList>
    </citation>
    <scope>IDENTIFICATION</scope>
</reference>
<keyword evidence="3" id="KW-1185">Reference proteome</keyword>
<protein>
    <submittedName>
        <fullName evidence="2">Uncharacterized protein</fullName>
    </submittedName>
</protein>